<sequence>MKKGWNKVVTGILTVGALTLLGACGSGNTTETDSSSEAKAEVVRLGVVGENNEAWEHVQKELKDKENIDLEIVKFTDYRGPITALEDGSIDLHSSLTEIYMDNVNKEGGFHNTTIAYTTLNPLGIFSNKIKDVSELKDGATVALPNDVSNESRALLLLQTAGLIELDPEKGFMPTVNDIIANPKDLKFDLLDANQTIRVLDDVDIACVNNNVAVDAGHIPTEDAIFLEPIADSSKPYYNVIAAREEEKDKEIYQTVVKYYQTDEVKKIIEETTKKSSVPVW</sequence>
<keyword evidence="5 6" id="KW-0449">Lipoprotein</keyword>
<dbReference type="Pfam" id="PF03180">
    <property type="entry name" value="Lipoprotein_9"/>
    <property type="match status" value="1"/>
</dbReference>
<dbReference type="Gene3D" id="3.40.190.10">
    <property type="entry name" value="Periplasmic binding protein-like II"/>
    <property type="match status" value="2"/>
</dbReference>
<dbReference type="SUPFAM" id="SSF53850">
    <property type="entry name" value="Periplasmic binding protein-like II"/>
    <property type="match status" value="1"/>
</dbReference>
<name>A0ABZ2SN05_9ENTE</name>
<accession>A0ABZ2SN05</accession>
<dbReference type="PIRSF" id="PIRSF002854">
    <property type="entry name" value="MetQ"/>
    <property type="match status" value="1"/>
</dbReference>
<dbReference type="Proteomes" id="UP000664701">
    <property type="component" value="Chromosome"/>
</dbReference>
<feature type="signal peptide" evidence="7">
    <location>
        <begin position="1"/>
        <end position="22"/>
    </location>
</feature>
<dbReference type="RefSeq" id="WP_207871773.1">
    <property type="nucleotide sequence ID" value="NZ_CP147251.1"/>
</dbReference>
<keyword evidence="4" id="KW-0564">Palmitate</keyword>
<dbReference type="InterPro" id="IPR004872">
    <property type="entry name" value="Lipoprotein_NlpA"/>
</dbReference>
<protein>
    <recommendedName>
        <fullName evidence="6">Lipoprotein</fullName>
    </recommendedName>
</protein>
<dbReference type="PANTHER" id="PTHR30429:SF3">
    <property type="entry name" value="LIPOPROTEIN"/>
    <property type="match status" value="1"/>
</dbReference>
<proteinExistence type="inferred from homology"/>
<evidence type="ECO:0000256" key="2">
    <source>
        <dbReference type="ARBA" id="ARBA00022729"/>
    </source>
</evidence>
<comment type="similarity">
    <text evidence="6">Belongs to the nlpA lipoprotein family.</text>
</comment>
<evidence type="ECO:0000313" key="8">
    <source>
        <dbReference type="EMBL" id="WYJ75594.1"/>
    </source>
</evidence>
<evidence type="ECO:0000256" key="6">
    <source>
        <dbReference type="PIRNR" id="PIRNR002854"/>
    </source>
</evidence>
<evidence type="ECO:0000256" key="3">
    <source>
        <dbReference type="ARBA" id="ARBA00023136"/>
    </source>
</evidence>
<dbReference type="EMBL" id="CP147251">
    <property type="protein sequence ID" value="WYJ75594.1"/>
    <property type="molecule type" value="Genomic_DNA"/>
</dbReference>
<reference evidence="8 9" key="2">
    <citation type="submission" date="2024-03" db="EMBL/GenBank/DDBJ databases">
        <title>The Genome Sequence of Enterococcus sp. DIV2402.</title>
        <authorList>
            <consortium name="The Broad Institute Genomics Platform"/>
            <consortium name="The Broad Institute Microbial Omics Core"/>
            <consortium name="The Broad Institute Genomic Center for Infectious Diseases"/>
            <person name="Earl A."/>
            <person name="Manson A."/>
            <person name="Gilmore M."/>
            <person name="Schwartman J."/>
            <person name="Shea T."/>
            <person name="Abouelleil A."/>
            <person name="Cao P."/>
            <person name="Chapman S."/>
            <person name="Cusick C."/>
            <person name="Young S."/>
            <person name="Neafsey D."/>
            <person name="Nusbaum C."/>
            <person name="Birren B."/>
        </authorList>
    </citation>
    <scope>NUCLEOTIDE SEQUENCE [LARGE SCALE GENOMIC DNA]</scope>
    <source>
        <strain evidence="8 9">DIV2402</strain>
    </source>
</reference>
<evidence type="ECO:0000256" key="1">
    <source>
        <dbReference type="ARBA" id="ARBA00004635"/>
    </source>
</evidence>
<keyword evidence="9" id="KW-1185">Reference proteome</keyword>
<comment type="subcellular location">
    <subcellularLocation>
        <location evidence="1">Membrane</location>
        <topology evidence="1">Lipid-anchor</topology>
    </subcellularLocation>
</comment>
<evidence type="ECO:0000256" key="5">
    <source>
        <dbReference type="ARBA" id="ARBA00023288"/>
    </source>
</evidence>
<organism evidence="8 9">
    <name type="scientific">Candidatus Enterococcus lowellii</name>
    <dbReference type="NCBI Taxonomy" id="2230877"/>
    <lineage>
        <taxon>Bacteria</taxon>
        <taxon>Bacillati</taxon>
        <taxon>Bacillota</taxon>
        <taxon>Bacilli</taxon>
        <taxon>Lactobacillales</taxon>
        <taxon>Enterococcaceae</taxon>
        <taxon>Enterococcus</taxon>
    </lineage>
</organism>
<keyword evidence="3" id="KW-0472">Membrane</keyword>
<evidence type="ECO:0000256" key="7">
    <source>
        <dbReference type="SAM" id="SignalP"/>
    </source>
</evidence>
<evidence type="ECO:0000313" key="9">
    <source>
        <dbReference type="Proteomes" id="UP000664701"/>
    </source>
</evidence>
<keyword evidence="2 7" id="KW-0732">Signal</keyword>
<gene>
    <name evidence="8" type="ORF">DOK78_000170</name>
</gene>
<dbReference type="PANTHER" id="PTHR30429">
    <property type="entry name" value="D-METHIONINE-BINDING LIPOPROTEIN METQ"/>
    <property type="match status" value="1"/>
</dbReference>
<evidence type="ECO:0000256" key="4">
    <source>
        <dbReference type="ARBA" id="ARBA00023139"/>
    </source>
</evidence>
<feature type="chain" id="PRO_5045309530" description="Lipoprotein" evidence="7">
    <location>
        <begin position="23"/>
        <end position="281"/>
    </location>
</feature>
<dbReference type="PROSITE" id="PS51257">
    <property type="entry name" value="PROKAR_LIPOPROTEIN"/>
    <property type="match status" value="1"/>
</dbReference>
<reference evidence="8 9" key="1">
    <citation type="submission" date="2021-03" db="EMBL/GenBank/DDBJ databases">
        <authorList>
            <person name="Gilmore M.S."/>
            <person name="Schwartzman J."/>
            <person name="Van Tyne D."/>
            <person name="Martin M."/>
            <person name="Earl A.M."/>
            <person name="Manson A.L."/>
            <person name="Straub T."/>
            <person name="Salamzade R."/>
            <person name="Saavedra J."/>
            <person name="Lebreton F."/>
            <person name="Prichula J."/>
            <person name="Schaufler K."/>
            <person name="Gaca A."/>
            <person name="Sgardioli B."/>
            <person name="Wagenaar J."/>
            <person name="Strong T."/>
        </authorList>
    </citation>
    <scope>NUCLEOTIDE SEQUENCE [LARGE SCALE GENOMIC DNA]</scope>
    <source>
        <strain evidence="8 9">DIV2402</strain>
    </source>
</reference>